<dbReference type="GO" id="GO:0007165">
    <property type="term" value="P:signal transduction"/>
    <property type="evidence" value="ECO:0007669"/>
    <property type="project" value="InterPro"/>
</dbReference>
<evidence type="ECO:0000256" key="1">
    <source>
        <dbReference type="SAM" id="SignalP"/>
    </source>
</evidence>
<reference evidence="2" key="1">
    <citation type="submission" date="2022-12" db="EMBL/GenBank/DDBJ databases">
        <title>Draft genome assemblies for two species of Escallonia (Escalloniales).</title>
        <authorList>
            <person name="Chanderbali A."/>
            <person name="Dervinis C."/>
            <person name="Anghel I."/>
            <person name="Soltis D."/>
            <person name="Soltis P."/>
            <person name="Zapata F."/>
        </authorList>
    </citation>
    <scope>NUCLEOTIDE SEQUENCE</scope>
    <source>
        <strain evidence="2">UCBG64.0493</strain>
        <tissue evidence="2">Leaf</tissue>
    </source>
</reference>
<dbReference type="PANTHER" id="PTHR10257:SF59">
    <property type="entry name" value="SERINE_THREONINE PROTEIN PHOSPHATASE 2A 57 KDA REGULATORY SUBUNIT B' KAPPA ISOFORM"/>
    <property type="match status" value="1"/>
</dbReference>
<feature type="chain" id="PRO_5041635445" evidence="1">
    <location>
        <begin position="23"/>
        <end position="246"/>
    </location>
</feature>
<dbReference type="Proteomes" id="UP001188597">
    <property type="component" value="Unassembled WGS sequence"/>
</dbReference>
<dbReference type="PANTHER" id="PTHR10257">
    <property type="entry name" value="SERINE/THREONINE PROTEIN PHOSPHATASE 2A PP2A REGULATORY SUBUNIT B"/>
    <property type="match status" value="1"/>
</dbReference>
<evidence type="ECO:0000313" key="3">
    <source>
        <dbReference type="Proteomes" id="UP001188597"/>
    </source>
</evidence>
<keyword evidence="3" id="KW-1185">Reference proteome</keyword>
<feature type="signal peptide" evidence="1">
    <location>
        <begin position="1"/>
        <end position="22"/>
    </location>
</feature>
<dbReference type="EMBL" id="JAVXUP010000476">
    <property type="protein sequence ID" value="KAK3027008.1"/>
    <property type="molecule type" value="Genomic_DNA"/>
</dbReference>
<sequence>MPGSSDLHGWLLACTGIAVGRAGVVLDKRMGTRLEEHARAHVGRALCWMGARARLHVVAISILTLPHDRFYMQIFHVAERALFFWNNDQIVNLIAHNRDVILPVLFPALEKNAQSHWNHSVLNLTLNVRKMLMEMDEVLFLACQAHFREEEAQITFAVEKRKQAWECLENAACLQPITGNTAVLISKGKRELLFKFRFSMDGLLAAFVDDIQKIPEPFSYTVPLQLSEALSLSLVCETKWSCGRGC</sequence>
<gene>
    <name evidence="2" type="ORF">RJ639_041163</name>
</gene>
<organism evidence="2 3">
    <name type="scientific">Escallonia herrerae</name>
    <dbReference type="NCBI Taxonomy" id="1293975"/>
    <lineage>
        <taxon>Eukaryota</taxon>
        <taxon>Viridiplantae</taxon>
        <taxon>Streptophyta</taxon>
        <taxon>Embryophyta</taxon>
        <taxon>Tracheophyta</taxon>
        <taxon>Spermatophyta</taxon>
        <taxon>Magnoliopsida</taxon>
        <taxon>eudicotyledons</taxon>
        <taxon>Gunneridae</taxon>
        <taxon>Pentapetalae</taxon>
        <taxon>asterids</taxon>
        <taxon>campanulids</taxon>
        <taxon>Escalloniales</taxon>
        <taxon>Escalloniaceae</taxon>
        <taxon>Escallonia</taxon>
    </lineage>
</organism>
<dbReference type="GO" id="GO:0000159">
    <property type="term" value="C:protein phosphatase type 2A complex"/>
    <property type="evidence" value="ECO:0007669"/>
    <property type="project" value="InterPro"/>
</dbReference>
<keyword evidence="1" id="KW-0732">Signal</keyword>
<dbReference type="InterPro" id="IPR016024">
    <property type="entry name" value="ARM-type_fold"/>
</dbReference>
<dbReference type="Pfam" id="PF01603">
    <property type="entry name" value="B56"/>
    <property type="match status" value="1"/>
</dbReference>
<proteinExistence type="predicted"/>
<dbReference type="AlphaFoldDB" id="A0AA88WKQ4"/>
<comment type="caution">
    <text evidence="2">The sequence shown here is derived from an EMBL/GenBank/DDBJ whole genome shotgun (WGS) entry which is preliminary data.</text>
</comment>
<dbReference type="SUPFAM" id="SSF48371">
    <property type="entry name" value="ARM repeat"/>
    <property type="match status" value="1"/>
</dbReference>
<protein>
    <submittedName>
        <fullName evidence="2">Uncharacterized protein</fullName>
    </submittedName>
</protein>
<accession>A0AA88WKQ4</accession>
<name>A0AA88WKQ4_9ASTE</name>
<dbReference type="Gene3D" id="1.25.10.10">
    <property type="entry name" value="Leucine-rich Repeat Variant"/>
    <property type="match status" value="1"/>
</dbReference>
<dbReference type="InterPro" id="IPR011989">
    <property type="entry name" value="ARM-like"/>
</dbReference>
<dbReference type="InterPro" id="IPR002554">
    <property type="entry name" value="PP2A_B56"/>
</dbReference>
<evidence type="ECO:0000313" key="2">
    <source>
        <dbReference type="EMBL" id="KAK3027008.1"/>
    </source>
</evidence>
<dbReference type="GO" id="GO:0019888">
    <property type="term" value="F:protein phosphatase regulator activity"/>
    <property type="evidence" value="ECO:0007669"/>
    <property type="project" value="InterPro"/>
</dbReference>